<dbReference type="GO" id="GO:0003746">
    <property type="term" value="F:translation elongation factor activity"/>
    <property type="evidence" value="ECO:0007669"/>
    <property type="project" value="UniProtKB-KW"/>
</dbReference>
<evidence type="ECO:0000259" key="2">
    <source>
        <dbReference type="Pfam" id="PF14760"/>
    </source>
</evidence>
<keyword evidence="3" id="KW-0648">Protein biosynthesis</keyword>
<dbReference type="Proteomes" id="UP000199208">
    <property type="component" value="Unassembled WGS sequence"/>
</dbReference>
<dbReference type="OrthoDB" id="192847at2"/>
<reference evidence="3 4" key="1">
    <citation type="submission" date="2016-10" db="EMBL/GenBank/DDBJ databases">
        <authorList>
            <person name="de Groot N.N."/>
        </authorList>
    </citation>
    <scope>NUCLEOTIDE SEQUENCE [LARGE SCALE GENOMIC DNA]</scope>
    <source>
        <strain evidence="3 4">DSM 2784</strain>
    </source>
</reference>
<dbReference type="InterPro" id="IPR001437">
    <property type="entry name" value="Tscrpt_elong_fac_GreA/B_C"/>
</dbReference>
<dbReference type="InterPro" id="IPR023459">
    <property type="entry name" value="Tscrpt_elong_fac_GreA/B_fam"/>
</dbReference>
<keyword evidence="4" id="KW-1185">Reference proteome</keyword>
<dbReference type="InterPro" id="IPR036953">
    <property type="entry name" value="GreA/GreB_C_sf"/>
</dbReference>
<dbReference type="GO" id="GO:0006354">
    <property type="term" value="P:DNA-templated transcription elongation"/>
    <property type="evidence" value="ECO:0007669"/>
    <property type="project" value="TreeGrafter"/>
</dbReference>
<dbReference type="Pfam" id="PF01272">
    <property type="entry name" value="GreA_GreB"/>
    <property type="match status" value="1"/>
</dbReference>
<dbReference type="GO" id="GO:0032784">
    <property type="term" value="P:regulation of DNA-templated transcription elongation"/>
    <property type="evidence" value="ECO:0007669"/>
    <property type="project" value="InterPro"/>
</dbReference>
<dbReference type="PANTHER" id="PTHR30437:SF5">
    <property type="entry name" value="REGULATOR OF NUCLEOSIDE DIPHOSPHATE KINASE"/>
    <property type="match status" value="1"/>
</dbReference>
<gene>
    <name evidence="3" type="ORF">SAMN03080599_02042</name>
</gene>
<dbReference type="SUPFAM" id="SSF54534">
    <property type="entry name" value="FKBP-like"/>
    <property type="match status" value="1"/>
</dbReference>
<accession>A0A1G5S1J9</accession>
<dbReference type="AlphaFoldDB" id="A0A1G5S1J9"/>
<dbReference type="InterPro" id="IPR029462">
    <property type="entry name" value="Rnk_N"/>
</dbReference>
<dbReference type="PANTHER" id="PTHR30437">
    <property type="entry name" value="TRANSCRIPTION ELONGATION FACTOR GREA"/>
    <property type="match status" value="1"/>
</dbReference>
<dbReference type="NCBIfam" id="NF004396">
    <property type="entry name" value="PRK05753.1"/>
    <property type="match status" value="1"/>
</dbReference>
<feature type="domain" description="Regulator of nucleoside diphosphate kinase N-terminal" evidence="2">
    <location>
        <begin position="3"/>
        <end position="47"/>
    </location>
</feature>
<dbReference type="Gene3D" id="3.10.50.30">
    <property type="entry name" value="Transcription elongation factor, GreA/GreB, C-terminal domain"/>
    <property type="match status" value="1"/>
</dbReference>
<proteinExistence type="predicted"/>
<dbReference type="GO" id="GO:0003677">
    <property type="term" value="F:DNA binding"/>
    <property type="evidence" value="ECO:0007669"/>
    <property type="project" value="InterPro"/>
</dbReference>
<sequence>MSRAIVLTKIDQERLIKLAAHEREFGKARESKELKDLQMELERAQVVSPEHIPAGTITMNSKFLLKHLDSEEVTEYSLVYPEDADFLENKISVMAPIGTAMLGYQEGDEVEWQVPAGTVRLRIEKVLYQPEASGDFEL</sequence>
<organism evidence="3 4">
    <name type="scientific">Acidaminobacter hydrogenoformans DSM 2784</name>
    <dbReference type="NCBI Taxonomy" id="1120920"/>
    <lineage>
        <taxon>Bacteria</taxon>
        <taxon>Bacillati</taxon>
        <taxon>Bacillota</taxon>
        <taxon>Clostridia</taxon>
        <taxon>Peptostreptococcales</taxon>
        <taxon>Acidaminobacteraceae</taxon>
        <taxon>Acidaminobacter</taxon>
    </lineage>
</organism>
<protein>
    <submittedName>
        <fullName evidence="3">GreA/GreB family elongation factor</fullName>
    </submittedName>
</protein>
<dbReference type="EMBL" id="FMWL01000010">
    <property type="protein sequence ID" value="SCZ80007.1"/>
    <property type="molecule type" value="Genomic_DNA"/>
</dbReference>
<evidence type="ECO:0000259" key="1">
    <source>
        <dbReference type="Pfam" id="PF01272"/>
    </source>
</evidence>
<name>A0A1G5S1J9_9FIRM</name>
<evidence type="ECO:0000313" key="4">
    <source>
        <dbReference type="Proteomes" id="UP000199208"/>
    </source>
</evidence>
<dbReference type="STRING" id="1120920.SAMN03080599_02042"/>
<keyword evidence="3" id="KW-0251">Elongation factor</keyword>
<dbReference type="RefSeq" id="WP_092591150.1">
    <property type="nucleotide sequence ID" value="NZ_FMWL01000010.1"/>
</dbReference>
<feature type="domain" description="Transcription elongation factor GreA/GreB C-terminal" evidence="1">
    <location>
        <begin position="53"/>
        <end position="128"/>
    </location>
</feature>
<dbReference type="GO" id="GO:0070063">
    <property type="term" value="F:RNA polymerase binding"/>
    <property type="evidence" value="ECO:0007669"/>
    <property type="project" value="InterPro"/>
</dbReference>
<evidence type="ECO:0000313" key="3">
    <source>
        <dbReference type="EMBL" id="SCZ80007.1"/>
    </source>
</evidence>
<dbReference type="Pfam" id="PF14760">
    <property type="entry name" value="Rnk_N"/>
    <property type="match status" value="1"/>
</dbReference>